<dbReference type="InterPro" id="IPR035959">
    <property type="entry name" value="RutC-like_sf"/>
</dbReference>
<protein>
    <submittedName>
        <fullName evidence="1">Uncharacterized protein</fullName>
    </submittedName>
</protein>
<comment type="caution">
    <text evidence="1">The sequence shown here is derived from an EMBL/GenBank/DDBJ whole genome shotgun (WGS) entry which is preliminary data.</text>
</comment>
<name>A0A2J0Z594_RHIML</name>
<dbReference type="RefSeq" id="WP_100670960.1">
    <property type="nucleotide sequence ID" value="NZ_CP141213.1"/>
</dbReference>
<dbReference type="Gene3D" id="3.30.1330.40">
    <property type="entry name" value="RutC-like"/>
    <property type="match status" value="1"/>
</dbReference>
<reference evidence="1 2" key="1">
    <citation type="submission" date="2017-06" db="EMBL/GenBank/DDBJ databases">
        <title>Ensifer strains isolated from leguminous trees and herbs display diverse denitrification phenotypes with some acting as strong N2O sinks.</title>
        <authorList>
            <person name="Woliy K."/>
            <person name="Mania D."/>
            <person name="Bakken L.R."/>
            <person name="Frostegard A."/>
        </authorList>
    </citation>
    <scope>NUCLEOTIDE SEQUENCE [LARGE SCALE GENOMIC DNA]</scope>
    <source>
        <strain evidence="1 2">AC50a</strain>
    </source>
</reference>
<dbReference type="EMBL" id="NJGD01000003">
    <property type="protein sequence ID" value="PJR15664.1"/>
    <property type="molecule type" value="Genomic_DNA"/>
</dbReference>
<gene>
    <name evidence="1" type="ORF">CEJ86_08085</name>
</gene>
<evidence type="ECO:0000313" key="2">
    <source>
        <dbReference type="Proteomes" id="UP000231987"/>
    </source>
</evidence>
<dbReference type="InterPro" id="IPR006175">
    <property type="entry name" value="YjgF/YER057c/UK114"/>
</dbReference>
<accession>A0A2J0Z594</accession>
<sequence length="122" mass="13551">MKVERFDVNARRSRLVKYNGVCYLSGQFSDNAGDVATQTRETLAKIDELLARAGTDKSRLLTAEVWITSMADFAAMDAVWKEWVAPQNPPTRCCCAVELGDPDMRVEIMVTAAFGDAEVMEL</sequence>
<dbReference type="AlphaFoldDB" id="A0A2J0Z594"/>
<organism evidence="1 2">
    <name type="scientific">Rhizobium meliloti</name>
    <name type="common">Ensifer meliloti</name>
    <name type="synonym">Sinorhizobium meliloti</name>
    <dbReference type="NCBI Taxonomy" id="382"/>
    <lineage>
        <taxon>Bacteria</taxon>
        <taxon>Pseudomonadati</taxon>
        <taxon>Pseudomonadota</taxon>
        <taxon>Alphaproteobacteria</taxon>
        <taxon>Hyphomicrobiales</taxon>
        <taxon>Rhizobiaceae</taxon>
        <taxon>Sinorhizobium/Ensifer group</taxon>
        <taxon>Sinorhizobium</taxon>
    </lineage>
</organism>
<dbReference type="PANTHER" id="PTHR47328:SF1">
    <property type="entry name" value="RUTC FAMILY PROTEIN YOAB"/>
    <property type="match status" value="1"/>
</dbReference>
<dbReference type="Pfam" id="PF01042">
    <property type="entry name" value="Ribonuc_L-PSP"/>
    <property type="match status" value="1"/>
</dbReference>
<evidence type="ECO:0000313" key="1">
    <source>
        <dbReference type="EMBL" id="PJR15664.1"/>
    </source>
</evidence>
<dbReference type="PANTHER" id="PTHR47328">
    <property type="match status" value="1"/>
</dbReference>
<proteinExistence type="predicted"/>
<dbReference type="CDD" id="cd06150">
    <property type="entry name" value="YjgF_YER057c_UK114_like_2"/>
    <property type="match status" value="1"/>
</dbReference>
<dbReference type="Proteomes" id="UP000231987">
    <property type="component" value="Unassembled WGS sequence"/>
</dbReference>
<dbReference type="InterPro" id="IPR035709">
    <property type="entry name" value="YoaB-like"/>
</dbReference>
<dbReference type="SUPFAM" id="SSF55298">
    <property type="entry name" value="YjgF-like"/>
    <property type="match status" value="1"/>
</dbReference>